<name>A0A220VHV0_9GAMM</name>
<dbReference type="EMBL" id="CP022356">
    <property type="protein sequence ID" value="ASK79830.1"/>
    <property type="molecule type" value="Genomic_DNA"/>
</dbReference>
<keyword evidence="1" id="KW-0472">Membrane</keyword>
<evidence type="ECO:0008006" key="4">
    <source>
        <dbReference type="Google" id="ProtNLM"/>
    </source>
</evidence>
<evidence type="ECO:0000313" key="3">
    <source>
        <dbReference type="Proteomes" id="UP000242175"/>
    </source>
</evidence>
<dbReference type="RefSeq" id="WP_089074738.1">
    <property type="nucleotide sequence ID" value="NZ_CBCSAM010000003.1"/>
</dbReference>
<protein>
    <recommendedName>
        <fullName evidence="4">Bacterial virulence protein VirB8 domain-containing protein</fullName>
    </recommendedName>
</protein>
<keyword evidence="1" id="KW-1133">Transmembrane helix</keyword>
<gene>
    <name evidence="2" type="ORF">CF386_12385</name>
</gene>
<dbReference type="KEGG" id="pmai:CF386_12385"/>
<evidence type="ECO:0000313" key="2">
    <source>
        <dbReference type="EMBL" id="ASK79830.1"/>
    </source>
</evidence>
<keyword evidence="3" id="KW-1185">Reference proteome</keyword>
<evidence type="ECO:0000256" key="1">
    <source>
        <dbReference type="SAM" id="Phobius"/>
    </source>
</evidence>
<dbReference type="Proteomes" id="UP000242175">
    <property type="component" value="Chromosome small"/>
</dbReference>
<accession>A0A220VHV0</accession>
<dbReference type="AlphaFoldDB" id="A0A220VHV0"/>
<proteinExistence type="predicted"/>
<feature type="transmembrane region" description="Helical" evidence="1">
    <location>
        <begin position="44"/>
        <end position="64"/>
    </location>
</feature>
<keyword evidence="1" id="KW-0812">Transmembrane</keyword>
<organism evidence="2 3">
    <name type="scientific">Paraphotobacterium marinum</name>
    <dbReference type="NCBI Taxonomy" id="1755811"/>
    <lineage>
        <taxon>Bacteria</taxon>
        <taxon>Pseudomonadati</taxon>
        <taxon>Pseudomonadota</taxon>
        <taxon>Gammaproteobacteria</taxon>
        <taxon>Vibrionales</taxon>
        <taxon>Vibrionaceae</taxon>
        <taxon>Paraphotobacterium</taxon>
    </lineage>
</organism>
<sequence length="212" mass="24603">MTEFKSKQPQNYNYGEVTTPFNQNNQRWDHPIGEKLEKASKWRVYTITLLSIALILVFLILVTANTFKINVLTSQVSKSGFVISKGVLTKPENIQNDFQILKITFIKNILESFFKSQNNHKFMSEDSFQKLNFLKKENLKFVKIANVKPLGSNIFIINYDVKQKGVILKRSIKAIVATKKVTDNKDLNINPLQLFLQRVELKAYKQEKDKNE</sequence>
<reference evidence="2 3" key="1">
    <citation type="journal article" date="2016" name="Int. J. Syst. Evol. Microbiol.">
        <title>Paraphotobacterium marinum gen. nov., sp. nov., a member of the family Vibrionaceae, isolated from surface seawater.</title>
        <authorList>
            <person name="Huang Z."/>
            <person name="Dong C."/>
            <person name="Shao Z."/>
        </authorList>
    </citation>
    <scope>NUCLEOTIDE SEQUENCE [LARGE SCALE GENOMIC DNA]</scope>
    <source>
        <strain evidence="2 3">NSCS20N07D</strain>
    </source>
</reference>